<dbReference type="InterPro" id="IPR037818">
    <property type="entry name" value="TAF8"/>
</dbReference>
<dbReference type="CDD" id="cd08049">
    <property type="entry name" value="TAF8"/>
    <property type="match status" value="1"/>
</dbReference>
<dbReference type="InterPro" id="IPR019473">
    <property type="entry name" value="TFIID_su8_C"/>
</dbReference>
<feature type="compositionally biased region" description="Basic and acidic residues" evidence="7">
    <location>
        <begin position="110"/>
        <end position="119"/>
    </location>
</feature>
<dbReference type="GO" id="GO:0046982">
    <property type="term" value="F:protein heterodimerization activity"/>
    <property type="evidence" value="ECO:0007669"/>
    <property type="project" value="InterPro"/>
</dbReference>
<feature type="compositionally biased region" description="Low complexity" evidence="7">
    <location>
        <begin position="79"/>
        <end position="92"/>
    </location>
</feature>
<feature type="domain" description="Bromodomain associated" evidence="8">
    <location>
        <begin position="266"/>
        <end position="337"/>
    </location>
</feature>
<evidence type="ECO:0000256" key="1">
    <source>
        <dbReference type="ARBA" id="ARBA00004123"/>
    </source>
</evidence>
<feature type="compositionally biased region" description="Basic and acidic residues" evidence="7">
    <location>
        <begin position="244"/>
        <end position="254"/>
    </location>
</feature>
<organism evidence="10 11">
    <name type="scientific">Niveomyces insectorum RCEF 264</name>
    <dbReference type="NCBI Taxonomy" id="1081102"/>
    <lineage>
        <taxon>Eukaryota</taxon>
        <taxon>Fungi</taxon>
        <taxon>Dikarya</taxon>
        <taxon>Ascomycota</taxon>
        <taxon>Pezizomycotina</taxon>
        <taxon>Sordariomycetes</taxon>
        <taxon>Hypocreomycetidae</taxon>
        <taxon>Hypocreales</taxon>
        <taxon>Cordycipitaceae</taxon>
        <taxon>Niveomyces</taxon>
    </lineage>
</organism>
<feature type="region of interest" description="Disordered" evidence="7">
    <location>
        <begin position="523"/>
        <end position="571"/>
    </location>
</feature>
<name>A0A167UVG3_9HYPO</name>
<dbReference type="OrthoDB" id="2193813at2759"/>
<dbReference type="GO" id="GO:0006367">
    <property type="term" value="P:transcription initiation at RNA polymerase II promoter"/>
    <property type="evidence" value="ECO:0007669"/>
    <property type="project" value="TreeGrafter"/>
</dbReference>
<feature type="compositionally biased region" description="Low complexity" evidence="7">
    <location>
        <begin position="540"/>
        <end position="558"/>
    </location>
</feature>
<evidence type="ECO:0000259" key="9">
    <source>
        <dbReference type="Pfam" id="PF10406"/>
    </source>
</evidence>
<evidence type="ECO:0000256" key="2">
    <source>
        <dbReference type="ARBA" id="ARBA00008767"/>
    </source>
</evidence>
<keyword evidence="11" id="KW-1185">Reference proteome</keyword>
<dbReference type="InterPro" id="IPR006565">
    <property type="entry name" value="BTP"/>
</dbReference>
<reference evidence="10 11" key="1">
    <citation type="journal article" date="2016" name="Genome Biol. Evol.">
        <title>Divergent and convergent evolution of fungal pathogenicity.</title>
        <authorList>
            <person name="Shang Y."/>
            <person name="Xiao G."/>
            <person name="Zheng P."/>
            <person name="Cen K."/>
            <person name="Zhan S."/>
            <person name="Wang C."/>
        </authorList>
    </citation>
    <scope>NUCLEOTIDE SEQUENCE [LARGE SCALE GENOMIC DNA]</scope>
    <source>
        <strain evidence="10 11">RCEF 264</strain>
    </source>
</reference>
<accession>A0A167UVG3</accession>
<feature type="region of interest" description="Disordered" evidence="7">
    <location>
        <begin position="1"/>
        <end position="231"/>
    </location>
</feature>
<protein>
    <recommendedName>
        <fullName evidence="3">Transcription initiation factor TFIID subunit 8</fullName>
    </recommendedName>
</protein>
<dbReference type="Pfam" id="PF07524">
    <property type="entry name" value="Bromo_TP"/>
    <property type="match status" value="1"/>
</dbReference>
<feature type="compositionally biased region" description="Basic and acidic residues" evidence="7">
    <location>
        <begin position="199"/>
        <end position="208"/>
    </location>
</feature>
<dbReference type="Proteomes" id="UP000076874">
    <property type="component" value="Unassembled WGS sequence"/>
</dbReference>
<dbReference type="InterPro" id="IPR009072">
    <property type="entry name" value="Histone-fold"/>
</dbReference>
<dbReference type="AlphaFoldDB" id="A0A167UVG3"/>
<dbReference type="Gene3D" id="1.10.20.10">
    <property type="entry name" value="Histone, subunit A"/>
    <property type="match status" value="1"/>
</dbReference>
<dbReference type="GO" id="GO:0005669">
    <property type="term" value="C:transcription factor TFIID complex"/>
    <property type="evidence" value="ECO:0007669"/>
    <property type="project" value="InterPro"/>
</dbReference>
<evidence type="ECO:0000259" key="8">
    <source>
        <dbReference type="Pfam" id="PF07524"/>
    </source>
</evidence>
<feature type="compositionally biased region" description="Basic and acidic residues" evidence="7">
    <location>
        <begin position="1"/>
        <end position="10"/>
    </location>
</feature>
<keyword evidence="6" id="KW-0539">Nucleus</keyword>
<evidence type="ECO:0000256" key="4">
    <source>
        <dbReference type="ARBA" id="ARBA00023015"/>
    </source>
</evidence>
<evidence type="ECO:0000313" key="10">
    <source>
        <dbReference type="EMBL" id="OAA61947.1"/>
    </source>
</evidence>
<feature type="compositionally biased region" description="Basic and acidic residues" evidence="7">
    <location>
        <begin position="162"/>
        <end position="173"/>
    </location>
</feature>
<keyword evidence="4" id="KW-0805">Transcription regulation</keyword>
<sequence length="604" mass="64847">MNADREESPTTRKRPSPAAEDESEQRRSGSSSSGPPASKRPRTASPDADPYAFPDIDDDDDNDHVGKTTKITKPVRADPLVPAAVAGPLAVPRDLQSPGAAKPDVLMPDPPRDDADAGAKPDALAVATHIDDTTKDDRGDVGADGDGGADDVDMVDMVMGGTDERERPSKGEKMPPGQHPPGHEHVGLKKPPPLATAHAKQETPDEKQLQQGQQQPPSPPPPPPPPPQLKLHEPQRLKKLRALHDQQREEEAQRSRPPKMLSPHEQARAGLRRALALALDHVGFASTTDEAFESFLLMTETYFQSLAEDVARFTLAARRTQPIPPDFECSLTRFNLGTGALRPHLRNPVPAAKRTPKYYDPWAAVGNDDFDLPLLADALSGQPEKDAQPHIPSGFPAFPSIHTYRHTPVDVDTVTVHGSGLRYEDGDGGGPVEAAAEPESAANGLPSFVDGRGRRDPKRLREAAAVEAKQAEAALRGLMRASKINKLKEVRAAAARNARTKQRYALWETAMRELVVAKGFGTETGAGGGAELETKEPVSATATATTPATAPAAASAAPPTGPTKNPQAALREEIADQSMMVNAEKVFHRKEEVARKAQKRIQQV</sequence>
<keyword evidence="5" id="KW-0804">Transcription</keyword>
<evidence type="ECO:0000256" key="5">
    <source>
        <dbReference type="ARBA" id="ARBA00023163"/>
    </source>
</evidence>
<comment type="caution">
    <text evidence="10">The sequence shown here is derived from an EMBL/GenBank/DDBJ whole genome shotgun (WGS) entry which is preliminary data.</text>
</comment>
<evidence type="ECO:0000256" key="6">
    <source>
        <dbReference type="ARBA" id="ARBA00023242"/>
    </source>
</evidence>
<dbReference type="Pfam" id="PF10406">
    <property type="entry name" value="TAF8_C"/>
    <property type="match status" value="1"/>
</dbReference>
<dbReference type="PANTHER" id="PTHR46469:SF1">
    <property type="entry name" value="TRANSCRIPTION INITIATION FACTOR TFIID SUBUNIT 8"/>
    <property type="match status" value="1"/>
</dbReference>
<evidence type="ECO:0000256" key="7">
    <source>
        <dbReference type="SAM" id="MobiDB-lite"/>
    </source>
</evidence>
<comment type="subcellular location">
    <subcellularLocation>
        <location evidence="1">Nucleus</location>
    </subcellularLocation>
</comment>
<dbReference type="PANTHER" id="PTHR46469">
    <property type="entry name" value="TRANSCRIPTION INITIATION FACTOR TFIID SUBUNIT 8"/>
    <property type="match status" value="1"/>
</dbReference>
<proteinExistence type="inferred from homology"/>
<feature type="compositionally biased region" description="Basic and acidic residues" evidence="7">
    <location>
        <begin position="129"/>
        <end position="141"/>
    </location>
</feature>
<dbReference type="EMBL" id="AZHD01000007">
    <property type="protein sequence ID" value="OAA61947.1"/>
    <property type="molecule type" value="Genomic_DNA"/>
</dbReference>
<gene>
    <name evidence="10" type="ORF">SPI_04806</name>
</gene>
<comment type="similarity">
    <text evidence="2">Belongs to the TAF8 family.</text>
</comment>
<evidence type="ECO:0000313" key="11">
    <source>
        <dbReference type="Proteomes" id="UP000076874"/>
    </source>
</evidence>
<dbReference type="CDD" id="cd00076">
    <property type="entry name" value="HFD_SF"/>
    <property type="match status" value="1"/>
</dbReference>
<feature type="domain" description="Transcription factor TFIID subunit 8 C-terminal" evidence="9">
    <location>
        <begin position="390"/>
        <end position="415"/>
    </location>
</feature>
<feature type="compositionally biased region" description="Pro residues" evidence="7">
    <location>
        <begin position="216"/>
        <end position="228"/>
    </location>
</feature>
<evidence type="ECO:0000256" key="3">
    <source>
        <dbReference type="ARBA" id="ARBA00017307"/>
    </source>
</evidence>
<feature type="compositionally biased region" description="Low complexity" evidence="7">
    <location>
        <begin position="28"/>
        <end position="37"/>
    </location>
</feature>
<dbReference type="STRING" id="1081102.A0A167UVG3"/>
<feature type="region of interest" description="Disordered" evidence="7">
    <location>
        <begin position="244"/>
        <end position="265"/>
    </location>
</feature>